<feature type="domain" description="Smf/DprA SLOG" evidence="2">
    <location>
        <begin position="79"/>
        <end position="286"/>
    </location>
</feature>
<dbReference type="SUPFAM" id="SSF102405">
    <property type="entry name" value="MCP/YpsA-like"/>
    <property type="match status" value="1"/>
</dbReference>
<accession>A0A644TJC2</accession>
<evidence type="ECO:0000256" key="1">
    <source>
        <dbReference type="ARBA" id="ARBA00006525"/>
    </source>
</evidence>
<dbReference type="InterPro" id="IPR041614">
    <property type="entry name" value="DprA_WH"/>
</dbReference>
<reference evidence="4" key="1">
    <citation type="submission" date="2019-08" db="EMBL/GenBank/DDBJ databases">
        <authorList>
            <person name="Kucharzyk K."/>
            <person name="Murdoch R.W."/>
            <person name="Higgins S."/>
            <person name="Loffler F."/>
        </authorList>
    </citation>
    <scope>NUCLEOTIDE SEQUENCE</scope>
</reference>
<dbReference type="PANTHER" id="PTHR43022">
    <property type="entry name" value="PROTEIN SMF"/>
    <property type="match status" value="1"/>
</dbReference>
<dbReference type="NCBIfam" id="TIGR00732">
    <property type="entry name" value="dprA"/>
    <property type="match status" value="1"/>
</dbReference>
<gene>
    <name evidence="4" type="ORF">SDC9_12683</name>
</gene>
<dbReference type="GO" id="GO:0009294">
    <property type="term" value="P:DNA-mediated transformation"/>
    <property type="evidence" value="ECO:0007669"/>
    <property type="project" value="InterPro"/>
</dbReference>
<dbReference type="InterPro" id="IPR003488">
    <property type="entry name" value="DprA"/>
</dbReference>
<name>A0A644TJC2_9ZZZZ</name>
<dbReference type="InterPro" id="IPR036388">
    <property type="entry name" value="WH-like_DNA-bd_sf"/>
</dbReference>
<dbReference type="Gene3D" id="1.10.10.10">
    <property type="entry name" value="Winged helix-like DNA-binding domain superfamily/Winged helix DNA-binding domain"/>
    <property type="match status" value="1"/>
</dbReference>
<feature type="domain" description="DprA winged helix" evidence="3">
    <location>
        <begin position="310"/>
        <end position="363"/>
    </location>
</feature>
<dbReference type="EMBL" id="VSSQ01000035">
    <property type="protein sequence ID" value="MPL66994.1"/>
    <property type="molecule type" value="Genomic_DNA"/>
</dbReference>
<evidence type="ECO:0000259" key="2">
    <source>
        <dbReference type="Pfam" id="PF02481"/>
    </source>
</evidence>
<dbReference type="Pfam" id="PF02481">
    <property type="entry name" value="DNA_processg_A"/>
    <property type="match status" value="1"/>
</dbReference>
<sequence length="368" mass="39486">MEKYYLAALASALGYGAPKRVFQLADYFGSAKEAYEASLAEVFASGIVKGKLKHYYSSHWKKSLPDFLAEYCASSGTEIISVKETIYPNALKTITSPPAVLYVRGKLPRGKKLLAIVGSRKATSYGIKVAEEFAATLAMKGIVIVSGGAIGIDACAHRGALKVQGATVAVLGSGIDLLYPANNSKIFASILETGAIISEFAPGVEPLPRHFPMRNRIIVGMCRGVLVVEAAQRSGAMITADMALEENREVYCVPGNIYSSTSKGTNNLIKEGAMLVDSPTEILEDYGLVRKTNKPLKIENANLFNVLTTQDAEEANAVLSTMAPGESLTLEEIVINSEMTLANVSNVLLNLQIGGLVQQQPGQRYMRI</sequence>
<comment type="caution">
    <text evidence="4">The sequence shown here is derived from an EMBL/GenBank/DDBJ whole genome shotgun (WGS) entry which is preliminary data.</text>
</comment>
<dbReference type="AlphaFoldDB" id="A0A644TJC2"/>
<comment type="similarity">
    <text evidence="1">Belongs to the DprA/Smf family.</text>
</comment>
<dbReference type="PANTHER" id="PTHR43022:SF1">
    <property type="entry name" value="PROTEIN SMF"/>
    <property type="match status" value="1"/>
</dbReference>
<evidence type="ECO:0000313" key="4">
    <source>
        <dbReference type="EMBL" id="MPL66994.1"/>
    </source>
</evidence>
<proteinExistence type="inferred from homology"/>
<dbReference type="InterPro" id="IPR057666">
    <property type="entry name" value="DrpA_SLOG"/>
</dbReference>
<evidence type="ECO:0000259" key="3">
    <source>
        <dbReference type="Pfam" id="PF17782"/>
    </source>
</evidence>
<dbReference type="Gene3D" id="3.40.50.450">
    <property type="match status" value="1"/>
</dbReference>
<dbReference type="Pfam" id="PF17782">
    <property type="entry name" value="WHD_DprA"/>
    <property type="match status" value="1"/>
</dbReference>
<organism evidence="4">
    <name type="scientific">bioreactor metagenome</name>
    <dbReference type="NCBI Taxonomy" id="1076179"/>
    <lineage>
        <taxon>unclassified sequences</taxon>
        <taxon>metagenomes</taxon>
        <taxon>ecological metagenomes</taxon>
    </lineage>
</organism>
<protein>
    <submittedName>
        <fullName evidence="4">Uncharacterized protein</fullName>
    </submittedName>
</protein>